<reference evidence="1" key="1">
    <citation type="submission" date="2022-04" db="EMBL/GenBank/DDBJ databases">
        <title>Genome of the entomopathogenic fungus Entomophthora muscae.</title>
        <authorList>
            <person name="Elya C."/>
            <person name="Lovett B.R."/>
            <person name="Lee E."/>
            <person name="Macias A.M."/>
            <person name="Hajek A.E."/>
            <person name="De Bivort B.L."/>
            <person name="Kasson M.T."/>
            <person name="De Fine Licht H.H."/>
            <person name="Stajich J.E."/>
        </authorList>
    </citation>
    <scope>NUCLEOTIDE SEQUENCE</scope>
    <source>
        <strain evidence="1">Berkeley</strain>
    </source>
</reference>
<organism evidence="1 2">
    <name type="scientific">Entomophthora muscae</name>
    <dbReference type="NCBI Taxonomy" id="34485"/>
    <lineage>
        <taxon>Eukaryota</taxon>
        <taxon>Fungi</taxon>
        <taxon>Fungi incertae sedis</taxon>
        <taxon>Zoopagomycota</taxon>
        <taxon>Entomophthoromycotina</taxon>
        <taxon>Entomophthoromycetes</taxon>
        <taxon>Entomophthorales</taxon>
        <taxon>Entomophthoraceae</taxon>
        <taxon>Entomophthora</taxon>
    </lineage>
</organism>
<evidence type="ECO:0000313" key="1">
    <source>
        <dbReference type="EMBL" id="KAJ9070083.1"/>
    </source>
</evidence>
<gene>
    <name evidence="1" type="ORF">DSO57_1011916</name>
</gene>
<dbReference type="EMBL" id="QTSX02003592">
    <property type="protein sequence ID" value="KAJ9070083.1"/>
    <property type="molecule type" value="Genomic_DNA"/>
</dbReference>
<sequence>MANGYKIVLLVAAAVSGFSWEPMPANFDVHQPDTLLNITMKTKYPWKAFPFDQVYIFGDSSCDTGRYQHLAAGRLMRSAQAYWKGRFSNGPAWPDYLGAMNRVNVNSFCYGGAVIDGNGFVLQPGASDALSQVELFRREKDQDQAERPLAVLQFVGNDMLNLFEGLDHLQKGLLATAQSIIDSSNVRDFLVILATCDMYVAKGYDLMLMEMAEELMRRNPGVEAFAVSSVEQYYYMSYIPPPNADPAKWSNAPCYNEFTNQMCDDPQNHFLIDSYHFTTYPYYSLAARVSRLIVGYWGK</sequence>
<accession>A0ACC2T661</accession>
<keyword evidence="2" id="KW-1185">Reference proteome</keyword>
<evidence type="ECO:0000313" key="2">
    <source>
        <dbReference type="Proteomes" id="UP001165960"/>
    </source>
</evidence>
<dbReference type="Proteomes" id="UP001165960">
    <property type="component" value="Unassembled WGS sequence"/>
</dbReference>
<protein>
    <submittedName>
        <fullName evidence="1">Uncharacterized protein</fullName>
    </submittedName>
</protein>
<proteinExistence type="predicted"/>
<name>A0ACC2T661_9FUNG</name>
<comment type="caution">
    <text evidence="1">The sequence shown here is derived from an EMBL/GenBank/DDBJ whole genome shotgun (WGS) entry which is preliminary data.</text>
</comment>